<evidence type="ECO:0000256" key="1">
    <source>
        <dbReference type="SAM" id="MobiDB-lite"/>
    </source>
</evidence>
<name>A0AAN4ZI88_9BILA</name>
<gene>
    <name evidence="2" type="ORF">PMAYCL1PPCAC_08697</name>
</gene>
<keyword evidence="3" id="KW-1185">Reference proteome</keyword>
<evidence type="ECO:0000313" key="2">
    <source>
        <dbReference type="EMBL" id="GMR38502.1"/>
    </source>
</evidence>
<sequence length="272" mass="31422">TDSGISSEKLIKEEPIDDAPAYPQMKREDKSVAKLIDRVRLAEKDREATQAQLHFVIDKYTAEMTKNRVVEKKATDAMEENERLRRELKDAQKQLENSRESKDGHDRNSKMVLKSNMELACQVANLRQTKAGLEEDIRTMTKCAQSFEQKLVEERAKTAESEARANHYAKEFSAYRQKMEEEVFLLKKVIETVDREKIEAQAEVAESRMTQAKLKTDHDELRKINGFLATTASGQIYEQLSKAHKHIETLEKRVRPFDPRLESAQPKKRKTG</sequence>
<feature type="region of interest" description="Disordered" evidence="1">
    <location>
        <begin position="72"/>
        <end position="109"/>
    </location>
</feature>
<accession>A0AAN4ZI88</accession>
<dbReference type="Proteomes" id="UP001328107">
    <property type="component" value="Unassembled WGS sequence"/>
</dbReference>
<dbReference type="AlphaFoldDB" id="A0AAN4ZI88"/>
<organism evidence="2 3">
    <name type="scientific">Pristionchus mayeri</name>
    <dbReference type="NCBI Taxonomy" id="1317129"/>
    <lineage>
        <taxon>Eukaryota</taxon>
        <taxon>Metazoa</taxon>
        <taxon>Ecdysozoa</taxon>
        <taxon>Nematoda</taxon>
        <taxon>Chromadorea</taxon>
        <taxon>Rhabditida</taxon>
        <taxon>Rhabditina</taxon>
        <taxon>Diplogasteromorpha</taxon>
        <taxon>Diplogasteroidea</taxon>
        <taxon>Neodiplogasteridae</taxon>
        <taxon>Pristionchus</taxon>
    </lineage>
</organism>
<feature type="region of interest" description="Disordered" evidence="1">
    <location>
        <begin position="251"/>
        <end position="272"/>
    </location>
</feature>
<dbReference type="EMBL" id="BTRK01000002">
    <property type="protein sequence ID" value="GMR38502.1"/>
    <property type="molecule type" value="Genomic_DNA"/>
</dbReference>
<feature type="region of interest" description="Disordered" evidence="1">
    <location>
        <begin position="1"/>
        <end position="28"/>
    </location>
</feature>
<feature type="compositionally biased region" description="Basic and acidic residues" evidence="1">
    <location>
        <begin position="251"/>
        <end position="261"/>
    </location>
</feature>
<evidence type="ECO:0000313" key="3">
    <source>
        <dbReference type="Proteomes" id="UP001328107"/>
    </source>
</evidence>
<protein>
    <submittedName>
        <fullName evidence="2">Uncharacterized protein</fullName>
    </submittedName>
</protein>
<comment type="caution">
    <text evidence="2">The sequence shown here is derived from an EMBL/GenBank/DDBJ whole genome shotgun (WGS) entry which is preliminary data.</text>
</comment>
<reference evidence="3" key="1">
    <citation type="submission" date="2022-10" db="EMBL/GenBank/DDBJ databases">
        <title>Genome assembly of Pristionchus species.</title>
        <authorList>
            <person name="Yoshida K."/>
            <person name="Sommer R.J."/>
        </authorList>
    </citation>
    <scope>NUCLEOTIDE SEQUENCE [LARGE SCALE GENOMIC DNA]</scope>
    <source>
        <strain evidence="3">RS5460</strain>
    </source>
</reference>
<feature type="non-terminal residue" evidence="2">
    <location>
        <position position="1"/>
    </location>
</feature>
<proteinExistence type="predicted"/>